<sequence length="318" mass="35324">MDHPSFPATTTTPLEYSLFSPSKAAEQQRLAKDWTYIHSFLRKKYPAPSRVPKFEENEETLIALLALAAANEKADEGWSGVCRVEQMALRELEEEEKRKKQDTNNINTTILTSLQSSLSKPGTSDLLTHATASISLTSPSTSPTSIATHLLNLTTSLFSLTHQLSQTTSLQTSLQSQSSHLQSDLRTLTSAPFTPEPNLPKRTSETLRQTKLLKAKIAEYDERLRNSSSSIPEPLLMEVEQAGKAAEVLMQRLADVEGKIAIYEGVSPEPREVRRQMQDLRRELEMWVRRRDELFEGLVGGGGGGGGGWDGRVGWDLC</sequence>
<dbReference type="GO" id="GO:0070652">
    <property type="term" value="C:HAUS complex"/>
    <property type="evidence" value="ECO:0007669"/>
    <property type="project" value="InterPro"/>
</dbReference>
<evidence type="ECO:0000313" key="11">
    <source>
        <dbReference type="EMBL" id="THZ23480.1"/>
    </source>
</evidence>
<feature type="coiled-coil region" evidence="10">
    <location>
        <begin position="82"/>
        <end position="109"/>
    </location>
</feature>
<keyword evidence="8" id="KW-0206">Cytoskeleton</keyword>
<evidence type="ECO:0000256" key="4">
    <source>
        <dbReference type="ARBA" id="ARBA00022618"/>
    </source>
</evidence>
<dbReference type="GO" id="GO:0051301">
    <property type="term" value="P:cell division"/>
    <property type="evidence" value="ECO:0007669"/>
    <property type="project" value="UniProtKB-KW"/>
</dbReference>
<evidence type="ECO:0000256" key="8">
    <source>
        <dbReference type="ARBA" id="ARBA00023212"/>
    </source>
</evidence>
<protein>
    <submittedName>
        <fullName evidence="11">Uncharacterized protein</fullName>
    </submittedName>
</protein>
<evidence type="ECO:0000256" key="6">
    <source>
        <dbReference type="ARBA" id="ARBA00022776"/>
    </source>
</evidence>
<reference evidence="11 12" key="1">
    <citation type="submission" date="2018-10" db="EMBL/GenBank/DDBJ databases">
        <title>Fifty Aureobasidium pullulans genomes reveal a recombining polyextremotolerant generalist.</title>
        <authorList>
            <person name="Gostincar C."/>
            <person name="Turk M."/>
            <person name="Zajc J."/>
            <person name="Gunde-Cimerman N."/>
        </authorList>
    </citation>
    <scope>NUCLEOTIDE SEQUENCE [LARGE SCALE GENOMIC DNA]</scope>
    <source>
        <strain evidence="11 12">EXF-3863</strain>
    </source>
</reference>
<evidence type="ECO:0000313" key="12">
    <source>
        <dbReference type="Proteomes" id="UP000308005"/>
    </source>
</evidence>
<organism evidence="11 12">
    <name type="scientific">Aureobasidium pullulans</name>
    <name type="common">Black yeast</name>
    <name type="synonym">Pullularia pullulans</name>
    <dbReference type="NCBI Taxonomy" id="5580"/>
    <lineage>
        <taxon>Eukaryota</taxon>
        <taxon>Fungi</taxon>
        <taxon>Dikarya</taxon>
        <taxon>Ascomycota</taxon>
        <taxon>Pezizomycotina</taxon>
        <taxon>Dothideomycetes</taxon>
        <taxon>Dothideomycetidae</taxon>
        <taxon>Dothideales</taxon>
        <taxon>Saccotheciaceae</taxon>
        <taxon>Aureobasidium</taxon>
    </lineage>
</organism>
<dbReference type="GO" id="GO:0005874">
    <property type="term" value="C:microtubule"/>
    <property type="evidence" value="ECO:0007669"/>
    <property type="project" value="UniProtKB-KW"/>
</dbReference>
<proteinExistence type="inferred from homology"/>
<dbReference type="Pfam" id="PF25762">
    <property type="entry name" value="HAUS1"/>
    <property type="match status" value="1"/>
</dbReference>
<gene>
    <name evidence="11" type="ORF">D6C91_03648</name>
</gene>
<evidence type="ECO:0000256" key="5">
    <source>
        <dbReference type="ARBA" id="ARBA00022701"/>
    </source>
</evidence>
<dbReference type="GO" id="GO:0005829">
    <property type="term" value="C:cytosol"/>
    <property type="evidence" value="ECO:0007669"/>
    <property type="project" value="TreeGrafter"/>
</dbReference>
<comment type="similarity">
    <text evidence="2">Belongs to the HAUS1 family.</text>
</comment>
<evidence type="ECO:0000256" key="1">
    <source>
        <dbReference type="ARBA" id="ARBA00004186"/>
    </source>
</evidence>
<dbReference type="AlphaFoldDB" id="A0A4S9TFC0"/>
<dbReference type="GO" id="GO:0051225">
    <property type="term" value="P:spindle assembly"/>
    <property type="evidence" value="ECO:0007669"/>
    <property type="project" value="InterPro"/>
</dbReference>
<dbReference type="GO" id="GO:0005819">
    <property type="term" value="C:spindle"/>
    <property type="evidence" value="ECO:0007669"/>
    <property type="project" value="UniProtKB-SubCell"/>
</dbReference>
<keyword evidence="6" id="KW-0498">Mitosis</keyword>
<dbReference type="EMBL" id="QZBM01000118">
    <property type="protein sequence ID" value="THZ23480.1"/>
    <property type="molecule type" value="Genomic_DNA"/>
</dbReference>
<dbReference type="PANTHER" id="PTHR31570:SF1">
    <property type="entry name" value="HAUS AUGMIN-LIKE COMPLEX SUBUNIT 1"/>
    <property type="match status" value="1"/>
</dbReference>
<keyword evidence="5" id="KW-0493">Microtubule</keyword>
<dbReference type="PANTHER" id="PTHR31570">
    <property type="entry name" value="HAUS AUGMIN-LIKE COMPLEX SUBUNIT 1"/>
    <property type="match status" value="1"/>
</dbReference>
<evidence type="ECO:0000256" key="9">
    <source>
        <dbReference type="ARBA" id="ARBA00023306"/>
    </source>
</evidence>
<dbReference type="InterPro" id="IPR026243">
    <property type="entry name" value="HAUS1"/>
</dbReference>
<evidence type="ECO:0000256" key="3">
    <source>
        <dbReference type="ARBA" id="ARBA00022490"/>
    </source>
</evidence>
<accession>A0A4S9TFC0</accession>
<comment type="caution">
    <text evidence="11">The sequence shown here is derived from an EMBL/GenBank/DDBJ whole genome shotgun (WGS) entry which is preliminary data.</text>
</comment>
<evidence type="ECO:0000256" key="7">
    <source>
        <dbReference type="ARBA" id="ARBA00023054"/>
    </source>
</evidence>
<evidence type="ECO:0000256" key="2">
    <source>
        <dbReference type="ARBA" id="ARBA00005479"/>
    </source>
</evidence>
<dbReference type="Proteomes" id="UP000308005">
    <property type="component" value="Unassembled WGS sequence"/>
</dbReference>
<keyword evidence="4" id="KW-0132">Cell division</keyword>
<comment type="subcellular location">
    <subcellularLocation>
        <location evidence="1">Cytoplasm</location>
        <location evidence="1">Cytoskeleton</location>
        <location evidence="1">Spindle</location>
    </subcellularLocation>
</comment>
<name>A0A4S9TFC0_AURPU</name>
<keyword evidence="7 10" id="KW-0175">Coiled coil</keyword>
<keyword evidence="9" id="KW-0131">Cell cycle</keyword>
<evidence type="ECO:0000256" key="10">
    <source>
        <dbReference type="SAM" id="Coils"/>
    </source>
</evidence>
<keyword evidence="3" id="KW-0963">Cytoplasm</keyword>